<dbReference type="PANTHER" id="PTHR48081">
    <property type="entry name" value="AB HYDROLASE SUPERFAMILY PROTEIN C4A8.06C"/>
    <property type="match status" value="1"/>
</dbReference>
<dbReference type="Gene3D" id="3.40.50.1820">
    <property type="entry name" value="alpha/beta hydrolase"/>
    <property type="match status" value="1"/>
</dbReference>
<comment type="caution">
    <text evidence="3">The sequence shown here is derived from an EMBL/GenBank/DDBJ whole genome shotgun (WGS) entry which is preliminary data.</text>
</comment>
<dbReference type="RefSeq" id="WP_209797244.1">
    <property type="nucleotide sequence ID" value="NZ_JAGGJZ010000006.1"/>
</dbReference>
<evidence type="ECO:0000313" key="4">
    <source>
        <dbReference type="Proteomes" id="UP000783390"/>
    </source>
</evidence>
<dbReference type="InterPro" id="IPR049492">
    <property type="entry name" value="BD-FAE-like_dom"/>
</dbReference>
<evidence type="ECO:0000259" key="2">
    <source>
        <dbReference type="Pfam" id="PF20434"/>
    </source>
</evidence>
<reference evidence="3 4" key="1">
    <citation type="submission" date="2021-03" db="EMBL/GenBank/DDBJ databases">
        <title>Genomic Encyclopedia of Type Strains, Phase IV (KMG-IV): sequencing the most valuable type-strain genomes for metagenomic binning, comparative biology and taxonomic classification.</title>
        <authorList>
            <person name="Goeker M."/>
        </authorList>
    </citation>
    <scope>NUCLEOTIDE SEQUENCE [LARGE SCALE GENOMIC DNA]</scope>
    <source>
        <strain evidence="3 4">DSM 3984</strain>
    </source>
</reference>
<sequence length="311" mass="35847">MDVNKKYSNSIIFKIFKYVNNAVVSFNDKMGKEPEGVISKFDITYDLFDNKCKLDIHKPKYIKSKLPILIYYHGGGFAVGDKKIYNNFCKTLSSKGFIVFNVNYVLTEVRPHPSSIIDCIKGANWVYKYGEVYGGDTNNIFIVGDSSGGHIAGLIGALCSNNDMYNNYNKKYNIKIYFKDSVRALGILCGLNDFSSCYNLKLPFIKMLAKMLYNCEDVVNSNKIEEISVIKNMTKDFPKTFITTTENDPLYCESLLIENELIKKRIKYKMLSFDKSHKKLWHIYQLNQALPESKICINEMIEFFKNNMVTR</sequence>
<evidence type="ECO:0000256" key="1">
    <source>
        <dbReference type="ARBA" id="ARBA00022801"/>
    </source>
</evidence>
<dbReference type="SUPFAM" id="SSF53474">
    <property type="entry name" value="alpha/beta-Hydrolases"/>
    <property type="match status" value="1"/>
</dbReference>
<dbReference type="EMBL" id="JAGGJZ010000006">
    <property type="protein sequence ID" value="MBP1890321.1"/>
    <property type="molecule type" value="Genomic_DNA"/>
</dbReference>
<evidence type="ECO:0000313" key="3">
    <source>
        <dbReference type="EMBL" id="MBP1890321.1"/>
    </source>
</evidence>
<keyword evidence="4" id="KW-1185">Reference proteome</keyword>
<accession>A0ABS4F244</accession>
<dbReference type="InterPro" id="IPR050300">
    <property type="entry name" value="GDXG_lipolytic_enzyme"/>
</dbReference>
<name>A0ABS4F244_9CLOT</name>
<organism evidence="3 4">
    <name type="scientific">Clostridium moniliforme</name>
    <dbReference type="NCBI Taxonomy" id="39489"/>
    <lineage>
        <taxon>Bacteria</taxon>
        <taxon>Bacillati</taxon>
        <taxon>Bacillota</taxon>
        <taxon>Clostridia</taxon>
        <taxon>Eubacteriales</taxon>
        <taxon>Clostridiaceae</taxon>
        <taxon>Clostridium</taxon>
    </lineage>
</organism>
<proteinExistence type="predicted"/>
<protein>
    <submittedName>
        <fullName evidence="3">Acetyl esterase/lipase</fullName>
    </submittedName>
</protein>
<dbReference type="Pfam" id="PF20434">
    <property type="entry name" value="BD-FAE"/>
    <property type="match status" value="1"/>
</dbReference>
<dbReference type="Proteomes" id="UP000783390">
    <property type="component" value="Unassembled WGS sequence"/>
</dbReference>
<gene>
    <name evidence="3" type="ORF">J2Z53_001916</name>
</gene>
<feature type="domain" description="BD-FAE-like" evidence="2">
    <location>
        <begin position="54"/>
        <end position="255"/>
    </location>
</feature>
<keyword evidence="1" id="KW-0378">Hydrolase</keyword>
<dbReference type="InterPro" id="IPR029058">
    <property type="entry name" value="AB_hydrolase_fold"/>
</dbReference>